<evidence type="ECO:0000256" key="5">
    <source>
        <dbReference type="ARBA" id="ARBA00023128"/>
    </source>
</evidence>
<dbReference type="PANTHER" id="PTHR36091:SF1">
    <property type="entry name" value="ALTERED INHERITANCE OF MITOCHONDRIA PROTEIN 9, MITOCHONDRIAL"/>
    <property type="match status" value="1"/>
</dbReference>
<feature type="compositionally biased region" description="Basic and acidic residues" evidence="7">
    <location>
        <begin position="9"/>
        <end position="18"/>
    </location>
</feature>
<dbReference type="RefSeq" id="XP_025432370.1">
    <property type="nucleotide sequence ID" value="XM_025574684.1"/>
</dbReference>
<evidence type="ECO:0000256" key="7">
    <source>
        <dbReference type="SAM" id="MobiDB-lite"/>
    </source>
</evidence>
<evidence type="ECO:0000256" key="2">
    <source>
        <dbReference type="ARBA" id="ARBA00005543"/>
    </source>
</evidence>
<dbReference type="PANTHER" id="PTHR36091">
    <property type="entry name" value="ALTERED INHERITANCE OF MITOCHONDRIA PROTEIN 9, MITOCHONDRIAL"/>
    <property type="match status" value="1"/>
</dbReference>
<dbReference type="GO" id="GO:0005739">
    <property type="term" value="C:mitochondrion"/>
    <property type="evidence" value="ECO:0007669"/>
    <property type="project" value="UniProtKB-SubCell"/>
</dbReference>
<sequence length="468" mass="52668">MSSKKSTKRRSDHDESIHPSEAQQSAQRKLELGLHKLRCLASSLLDGNPICVHVDKLNSEYSRGFLLTMDNGCKLIAKLPCTHTEQAFLASEVATLKYLRQYTSLPVPNVLAWNPDKTNEIGSEYLIIEKTPGVALKDLWENLSTLDRYSIIEKIVAMETELANLDFPAYGALYLRDSASAQPKYYPLASERDCGESFCVGPIYKLSQTDDNTESSGELKSFGPWLTFENFASYFGQQQVITQTIRQSVENKFQAMTQVHFDPIDEIRALLEKASVLTPILTSDNRVQRVSKPSLWHSGLPLDDILVSATQPSNILGIIGWQSSKILPLFLQAQFPKFLGTPRSYKLGDSMPSLSGFAALSPEQKQSVLRNQDTAARTRYYEMCIFDYNNPVYEALNLDPKLTELYRYHDLSTEGDILGLYSYLISVSADWDSLGLSGDCPFQFTSEELVQFQKQHAQYRDALNTRGS</sequence>
<evidence type="ECO:0000313" key="9">
    <source>
        <dbReference type="Proteomes" id="UP000248349"/>
    </source>
</evidence>
<evidence type="ECO:0000256" key="4">
    <source>
        <dbReference type="ARBA" id="ARBA00022946"/>
    </source>
</evidence>
<reference evidence="8 9" key="1">
    <citation type="submission" date="2016-12" db="EMBL/GenBank/DDBJ databases">
        <title>The genomes of Aspergillus section Nigri reveals drivers in fungal speciation.</title>
        <authorList>
            <consortium name="DOE Joint Genome Institute"/>
            <person name="Vesth T.C."/>
            <person name="Nybo J."/>
            <person name="Theobald S."/>
            <person name="Brandl J."/>
            <person name="Frisvad J.C."/>
            <person name="Nielsen K.F."/>
            <person name="Lyhne E.K."/>
            <person name="Kogle M.E."/>
            <person name="Kuo A."/>
            <person name="Riley R."/>
            <person name="Clum A."/>
            <person name="Nolan M."/>
            <person name="Lipzen A."/>
            <person name="Salamov A."/>
            <person name="Henrissat B."/>
            <person name="Wiebenga A."/>
            <person name="De Vries R.P."/>
            <person name="Grigoriev I.V."/>
            <person name="Mortensen U.H."/>
            <person name="Andersen M.R."/>
            <person name="Baker S.E."/>
        </authorList>
    </citation>
    <scope>NUCLEOTIDE SEQUENCE [LARGE SCALE GENOMIC DNA]</scope>
    <source>
        <strain evidence="8 9">JOP 1030-1</strain>
    </source>
</reference>
<comment type="subcellular location">
    <subcellularLocation>
        <location evidence="1">Mitochondrion</location>
    </subcellularLocation>
</comment>
<keyword evidence="4" id="KW-0809">Transit peptide</keyword>
<gene>
    <name evidence="8" type="ORF">BP01DRAFT_355423</name>
</gene>
<comment type="similarity">
    <text evidence="2">Belongs to the AIM9 family.</text>
</comment>
<evidence type="ECO:0000256" key="3">
    <source>
        <dbReference type="ARBA" id="ARBA00016197"/>
    </source>
</evidence>
<dbReference type="GeneID" id="37075912"/>
<dbReference type="STRING" id="1450539.A0A319A293"/>
<dbReference type="SUPFAM" id="SSF56112">
    <property type="entry name" value="Protein kinase-like (PK-like)"/>
    <property type="match status" value="1"/>
</dbReference>
<keyword evidence="9" id="KW-1185">Reference proteome</keyword>
<accession>A0A319A293</accession>
<evidence type="ECO:0000256" key="1">
    <source>
        <dbReference type="ARBA" id="ARBA00004173"/>
    </source>
</evidence>
<dbReference type="InterPro" id="IPR011009">
    <property type="entry name" value="Kinase-like_dom_sf"/>
</dbReference>
<feature type="region of interest" description="Disordered" evidence="7">
    <location>
        <begin position="1"/>
        <end position="25"/>
    </location>
</feature>
<dbReference type="InterPro" id="IPR051035">
    <property type="entry name" value="Mito_inheritance_9"/>
</dbReference>
<protein>
    <recommendedName>
        <fullName evidence="3">Altered inheritance of mitochondria protein 9, mitochondrial</fullName>
    </recommendedName>
    <alternativeName>
        <fullName evidence="6">Found in mitochondrial proteome protein 29</fullName>
    </alternativeName>
</protein>
<organism evidence="8 9">
    <name type="scientific">Aspergillus saccharolyticus JOP 1030-1</name>
    <dbReference type="NCBI Taxonomy" id="1450539"/>
    <lineage>
        <taxon>Eukaryota</taxon>
        <taxon>Fungi</taxon>
        <taxon>Dikarya</taxon>
        <taxon>Ascomycota</taxon>
        <taxon>Pezizomycotina</taxon>
        <taxon>Eurotiomycetes</taxon>
        <taxon>Eurotiomycetidae</taxon>
        <taxon>Eurotiales</taxon>
        <taxon>Aspergillaceae</taxon>
        <taxon>Aspergillus</taxon>
        <taxon>Aspergillus subgen. Circumdati</taxon>
    </lineage>
</organism>
<keyword evidence="5" id="KW-0496">Mitochondrion</keyword>
<dbReference type="Proteomes" id="UP000248349">
    <property type="component" value="Unassembled WGS sequence"/>
</dbReference>
<dbReference type="AlphaFoldDB" id="A0A319A293"/>
<dbReference type="OrthoDB" id="2831558at2759"/>
<proteinExistence type="inferred from homology"/>
<evidence type="ECO:0000313" key="8">
    <source>
        <dbReference type="EMBL" id="PYH46388.1"/>
    </source>
</evidence>
<dbReference type="EMBL" id="KZ821227">
    <property type="protein sequence ID" value="PYH46388.1"/>
    <property type="molecule type" value="Genomic_DNA"/>
</dbReference>
<evidence type="ECO:0000256" key="6">
    <source>
        <dbReference type="ARBA" id="ARBA00031849"/>
    </source>
</evidence>
<name>A0A319A293_9EURO</name>